<proteinExistence type="predicted"/>
<feature type="compositionally biased region" description="Pro residues" evidence="1">
    <location>
        <begin position="23"/>
        <end position="38"/>
    </location>
</feature>
<dbReference type="EMBL" id="WBOS01000008">
    <property type="protein sequence ID" value="KAB2333185.1"/>
    <property type="molecule type" value="Genomic_DNA"/>
</dbReference>
<accession>A0A6L3V2T4</accession>
<keyword evidence="3" id="KW-1185">Reference proteome</keyword>
<evidence type="ECO:0000313" key="3">
    <source>
        <dbReference type="Proteomes" id="UP000481030"/>
    </source>
</evidence>
<evidence type="ECO:0000313" key="2">
    <source>
        <dbReference type="EMBL" id="KAB2333185.1"/>
    </source>
</evidence>
<dbReference type="AlphaFoldDB" id="A0A6L3V2T4"/>
<organism evidence="2 3">
    <name type="scientific">Cytobacillus depressus</name>
    <dbReference type="NCBI Taxonomy" id="1602942"/>
    <lineage>
        <taxon>Bacteria</taxon>
        <taxon>Bacillati</taxon>
        <taxon>Bacillota</taxon>
        <taxon>Bacilli</taxon>
        <taxon>Bacillales</taxon>
        <taxon>Bacillaceae</taxon>
        <taxon>Cytobacillus</taxon>
    </lineage>
</organism>
<comment type="caution">
    <text evidence="2">The sequence shown here is derived from an EMBL/GenBank/DDBJ whole genome shotgun (WGS) entry which is preliminary data.</text>
</comment>
<dbReference type="Proteomes" id="UP000481030">
    <property type="component" value="Unassembled WGS sequence"/>
</dbReference>
<reference evidence="2 3" key="1">
    <citation type="journal article" date="2016" name="Antonie Van Leeuwenhoek">
        <title>Bacillus depressus sp. nov., isolated from soil of a sunflower field.</title>
        <authorList>
            <person name="Wei X."/>
            <person name="Xin D."/>
            <person name="Xin Y."/>
            <person name="Zhang H."/>
            <person name="Wang T."/>
            <person name="Zhang J."/>
        </authorList>
    </citation>
    <scope>NUCLEOTIDE SEQUENCE [LARGE SCALE GENOMIC DNA]</scope>
    <source>
        <strain evidence="2 3">BZ1</strain>
    </source>
</reference>
<dbReference type="OrthoDB" id="2068061at2"/>
<evidence type="ECO:0000256" key="1">
    <source>
        <dbReference type="SAM" id="MobiDB-lite"/>
    </source>
</evidence>
<sequence>MPLHVNQPAFDERAFPGGGFGPPGFPPGGPPPSPPPGGFQPGYPSGGQLGGPPSSPPPAFIPQMLQSFTPYAVELASIRRCLYRFTHVWLDSGRSFWFYPVSIGRNFVAGWRWSRRQNRWVYWGTDIRRIYHLRCF</sequence>
<feature type="region of interest" description="Disordered" evidence="1">
    <location>
        <begin position="12"/>
        <end position="58"/>
    </location>
</feature>
<protein>
    <recommendedName>
        <fullName evidence="4">Transporter</fullName>
    </recommendedName>
</protein>
<name>A0A6L3V2T4_9BACI</name>
<evidence type="ECO:0008006" key="4">
    <source>
        <dbReference type="Google" id="ProtNLM"/>
    </source>
</evidence>
<gene>
    <name evidence="2" type="ORF">F7731_16425</name>
</gene>